<feature type="compositionally biased region" description="Polar residues" evidence="1">
    <location>
        <begin position="1"/>
        <end position="12"/>
    </location>
</feature>
<keyword evidence="3" id="KW-1185">Reference proteome</keyword>
<accession>A0A1B9H461</accession>
<organism evidence="2 3">
    <name type="scientific">Kwoniella heveanensis BCC8398</name>
    <dbReference type="NCBI Taxonomy" id="1296120"/>
    <lineage>
        <taxon>Eukaryota</taxon>
        <taxon>Fungi</taxon>
        <taxon>Dikarya</taxon>
        <taxon>Basidiomycota</taxon>
        <taxon>Agaricomycotina</taxon>
        <taxon>Tremellomycetes</taxon>
        <taxon>Tremellales</taxon>
        <taxon>Cryptococcaceae</taxon>
        <taxon>Kwoniella</taxon>
    </lineage>
</organism>
<gene>
    <name evidence="2" type="ORF">I316_00273</name>
</gene>
<name>A0A1B9H461_9TREE</name>
<reference evidence="2 3" key="1">
    <citation type="submission" date="2013-07" db="EMBL/GenBank/DDBJ databases">
        <title>The Genome Sequence of Cryptococcus heveanensis BCC8398.</title>
        <authorList>
            <consortium name="The Broad Institute Genome Sequencing Platform"/>
            <person name="Cuomo C."/>
            <person name="Litvintseva A."/>
            <person name="Chen Y."/>
            <person name="Heitman J."/>
            <person name="Sun S."/>
            <person name="Springer D."/>
            <person name="Dromer F."/>
            <person name="Young S.K."/>
            <person name="Zeng Q."/>
            <person name="Gargeya S."/>
            <person name="Fitzgerald M."/>
            <person name="Abouelleil A."/>
            <person name="Alvarado L."/>
            <person name="Berlin A.M."/>
            <person name="Chapman S.B."/>
            <person name="Dewar J."/>
            <person name="Goldberg J."/>
            <person name="Griggs A."/>
            <person name="Gujja S."/>
            <person name="Hansen M."/>
            <person name="Howarth C."/>
            <person name="Imamovic A."/>
            <person name="Larimer J."/>
            <person name="McCowan C."/>
            <person name="Murphy C."/>
            <person name="Pearson M."/>
            <person name="Priest M."/>
            <person name="Roberts A."/>
            <person name="Saif S."/>
            <person name="Shea T."/>
            <person name="Sykes S."/>
            <person name="Wortman J."/>
            <person name="Nusbaum C."/>
            <person name="Birren B."/>
        </authorList>
    </citation>
    <scope>NUCLEOTIDE SEQUENCE [LARGE SCALE GENOMIC DNA]</scope>
    <source>
        <strain evidence="2 3">BCC8398</strain>
    </source>
</reference>
<feature type="compositionally biased region" description="Basic and acidic residues" evidence="1">
    <location>
        <begin position="13"/>
        <end position="22"/>
    </location>
</feature>
<protein>
    <submittedName>
        <fullName evidence="2">Uncharacterized protein</fullName>
    </submittedName>
</protein>
<dbReference type="EMBL" id="KI669492">
    <property type="protein sequence ID" value="OCF38049.1"/>
    <property type="molecule type" value="Genomic_DNA"/>
</dbReference>
<evidence type="ECO:0000256" key="1">
    <source>
        <dbReference type="SAM" id="MobiDB-lite"/>
    </source>
</evidence>
<reference evidence="3" key="2">
    <citation type="submission" date="2013-12" db="EMBL/GenBank/DDBJ databases">
        <title>Evolution of pathogenesis and genome organization in the Tremellales.</title>
        <authorList>
            <person name="Cuomo C."/>
            <person name="Litvintseva A."/>
            <person name="Heitman J."/>
            <person name="Chen Y."/>
            <person name="Sun S."/>
            <person name="Springer D."/>
            <person name="Dromer F."/>
            <person name="Young S."/>
            <person name="Zeng Q."/>
            <person name="Chapman S."/>
            <person name="Gujja S."/>
            <person name="Saif S."/>
            <person name="Birren B."/>
        </authorList>
    </citation>
    <scope>NUCLEOTIDE SEQUENCE [LARGE SCALE GENOMIC DNA]</scope>
    <source>
        <strain evidence="3">BCC8398</strain>
    </source>
</reference>
<dbReference type="Proteomes" id="UP000092666">
    <property type="component" value="Unassembled WGS sequence"/>
</dbReference>
<evidence type="ECO:0000313" key="2">
    <source>
        <dbReference type="EMBL" id="OCF38049.1"/>
    </source>
</evidence>
<proteinExistence type="predicted"/>
<feature type="region of interest" description="Disordered" evidence="1">
    <location>
        <begin position="1"/>
        <end position="22"/>
    </location>
</feature>
<dbReference type="AlphaFoldDB" id="A0A1B9H461"/>
<evidence type="ECO:0000313" key="3">
    <source>
        <dbReference type="Proteomes" id="UP000092666"/>
    </source>
</evidence>
<sequence length="136" mass="15194">MSTTQTAPPSSEESGHEHDRGEQKLAYLRDQIVFQDNQLRKARAEGLILLTEEELNLLTPAQRSVVLSAAGYNVDRKNPYKPILRWGASDAQSYTNSLPAVAARVHEWNRDNDDYEVTTPSKAVQTVEKLVEAAQS</sequence>